<accession>A0A090MDE1</accession>
<gene>
    <name evidence="1" type="ORF">BN851_0089580</name>
</gene>
<name>A0A090MDE1_9HYPO</name>
<protein>
    <submittedName>
        <fullName evidence="1">WGS project CBMG000000000 data, contig CS5907-c001793</fullName>
    </submittedName>
</protein>
<reference evidence="1" key="1">
    <citation type="submission" date="2013-05" db="EMBL/GenBank/DDBJ databases">
        <title>Draft genome sequences of six wheat associated Fusarium spp. isolates.</title>
        <authorList>
            <person name="Moolhuijzen P.M."/>
            <person name="Manners J.M."/>
            <person name="Wilcox S."/>
            <person name="Bellgard M.I."/>
            <person name="Gardiner D.M."/>
        </authorList>
    </citation>
    <scope>NUCLEOTIDE SEQUENCE</scope>
    <source>
        <strain evidence="1">CS5907</strain>
    </source>
</reference>
<evidence type="ECO:0000313" key="1">
    <source>
        <dbReference type="EMBL" id="CEG03685.1"/>
    </source>
</evidence>
<sequence length="68" mass="7001">MLFGPSTGAGTELTPVYIATITISPVEELKFQMGTAMSITSIGTLTSAPIADDGGRCRFAAVCGGRDF</sequence>
<dbReference type="EMBL" id="CBMG010001789">
    <property type="protein sequence ID" value="CEG03685.1"/>
    <property type="molecule type" value="Genomic_DNA"/>
</dbReference>
<dbReference type="AlphaFoldDB" id="A0A090MDE1"/>
<organism evidence="1">
    <name type="scientific">Fusarium acuminatum CS5907</name>
    <dbReference type="NCBI Taxonomy" id="1318461"/>
    <lineage>
        <taxon>Eukaryota</taxon>
        <taxon>Fungi</taxon>
        <taxon>Dikarya</taxon>
        <taxon>Ascomycota</taxon>
        <taxon>Pezizomycotina</taxon>
        <taxon>Sordariomycetes</taxon>
        <taxon>Hypocreomycetidae</taxon>
        <taxon>Hypocreales</taxon>
        <taxon>Nectriaceae</taxon>
        <taxon>Fusarium</taxon>
        <taxon>Fusarium tricinctum species complex</taxon>
    </lineage>
</organism>
<comment type="caution">
    <text evidence="1">The sequence shown here is derived from an EMBL/GenBank/DDBJ whole genome shotgun (WGS) entry which is preliminary data.</text>
</comment>
<proteinExistence type="predicted"/>